<feature type="transmembrane region" description="Helical" evidence="5">
    <location>
        <begin position="202"/>
        <end position="220"/>
    </location>
</feature>
<comment type="caution">
    <text evidence="7">The sequence shown here is derived from an EMBL/GenBank/DDBJ whole genome shotgun (WGS) entry which is preliminary data.</text>
</comment>
<feature type="transmembrane region" description="Helical" evidence="5">
    <location>
        <begin position="142"/>
        <end position="164"/>
    </location>
</feature>
<gene>
    <name evidence="7" type="ORF">C2845_PM04G03970</name>
</gene>
<evidence type="ECO:0000256" key="2">
    <source>
        <dbReference type="ARBA" id="ARBA00022692"/>
    </source>
</evidence>
<dbReference type="GO" id="GO:0016020">
    <property type="term" value="C:membrane"/>
    <property type="evidence" value="ECO:0007669"/>
    <property type="project" value="UniProtKB-SubCell"/>
</dbReference>
<feature type="transmembrane region" description="Helical" evidence="5">
    <location>
        <begin position="86"/>
        <end position="108"/>
    </location>
</feature>
<feature type="transmembrane region" description="Helical" evidence="5">
    <location>
        <begin position="114"/>
        <end position="135"/>
    </location>
</feature>
<evidence type="ECO:0000256" key="6">
    <source>
        <dbReference type="SAM" id="MobiDB-lite"/>
    </source>
</evidence>
<evidence type="ECO:0000313" key="8">
    <source>
        <dbReference type="Proteomes" id="UP000275267"/>
    </source>
</evidence>
<dbReference type="AlphaFoldDB" id="A0A3L6QUR8"/>
<dbReference type="Proteomes" id="UP000275267">
    <property type="component" value="Unassembled WGS sequence"/>
</dbReference>
<accession>A0A3L6QUR8</accession>
<organism evidence="7 8">
    <name type="scientific">Panicum miliaceum</name>
    <name type="common">Proso millet</name>
    <name type="synonym">Broomcorn millet</name>
    <dbReference type="NCBI Taxonomy" id="4540"/>
    <lineage>
        <taxon>Eukaryota</taxon>
        <taxon>Viridiplantae</taxon>
        <taxon>Streptophyta</taxon>
        <taxon>Embryophyta</taxon>
        <taxon>Tracheophyta</taxon>
        <taxon>Spermatophyta</taxon>
        <taxon>Magnoliopsida</taxon>
        <taxon>Liliopsida</taxon>
        <taxon>Poales</taxon>
        <taxon>Poaceae</taxon>
        <taxon>PACMAD clade</taxon>
        <taxon>Panicoideae</taxon>
        <taxon>Panicodae</taxon>
        <taxon>Paniceae</taxon>
        <taxon>Panicinae</taxon>
        <taxon>Panicum</taxon>
        <taxon>Panicum sect. Panicum</taxon>
    </lineage>
</organism>
<feature type="region of interest" description="Disordered" evidence="6">
    <location>
        <begin position="1"/>
        <end position="32"/>
    </location>
</feature>
<evidence type="ECO:0000256" key="4">
    <source>
        <dbReference type="ARBA" id="ARBA00023136"/>
    </source>
</evidence>
<feature type="transmembrane region" description="Helical" evidence="5">
    <location>
        <begin position="55"/>
        <end position="74"/>
    </location>
</feature>
<reference evidence="8" key="1">
    <citation type="journal article" date="2019" name="Nat. Commun.">
        <title>The genome of broomcorn millet.</title>
        <authorList>
            <person name="Zou C."/>
            <person name="Miki D."/>
            <person name="Li D."/>
            <person name="Tang Q."/>
            <person name="Xiao L."/>
            <person name="Rajput S."/>
            <person name="Deng P."/>
            <person name="Jia W."/>
            <person name="Huang R."/>
            <person name="Zhang M."/>
            <person name="Sun Y."/>
            <person name="Hu J."/>
            <person name="Fu X."/>
            <person name="Schnable P.S."/>
            <person name="Li F."/>
            <person name="Zhang H."/>
            <person name="Feng B."/>
            <person name="Zhu X."/>
            <person name="Liu R."/>
            <person name="Schnable J.C."/>
            <person name="Zhu J.-K."/>
            <person name="Zhang H."/>
        </authorList>
    </citation>
    <scope>NUCLEOTIDE SEQUENCE [LARGE SCALE GENOMIC DNA]</scope>
</reference>
<protein>
    <submittedName>
        <fullName evidence="7">BI1-like protein isoform X2</fullName>
    </submittedName>
</protein>
<comment type="subcellular location">
    <subcellularLocation>
        <location evidence="1">Membrane</location>
        <topology evidence="1">Multi-pass membrane protein</topology>
    </subcellularLocation>
</comment>
<sequence>MPSNPDTSPIPINLRRGDDNGQGRSPRSGGRRLPAFPPAYVIESPQLRWAFIRKVYALVAMQLLATAAAVYFVPAIRRFFAARTPAAVAAFAAINVAPIILVLPMVFLRKRHPVNLVLLALFTVSMSFAVGLGCLSRKGIIIIETASLTLVVVVGLTLYTFWAAKRGHDFSFLGPFLAAACLILMLYWLAQMLLPMGSVATTVYGCVVALVFSGFIIYDTGNLIKRHGYDEYVMAAISLYLDTVNIFMAIVTCMSSSDP</sequence>
<evidence type="ECO:0000256" key="5">
    <source>
        <dbReference type="RuleBase" id="RU004379"/>
    </source>
</evidence>
<evidence type="ECO:0000313" key="7">
    <source>
        <dbReference type="EMBL" id="RLM87269.1"/>
    </source>
</evidence>
<evidence type="ECO:0000256" key="1">
    <source>
        <dbReference type="ARBA" id="ARBA00004141"/>
    </source>
</evidence>
<dbReference type="OrthoDB" id="7933078at2759"/>
<keyword evidence="8" id="KW-1185">Reference proteome</keyword>
<evidence type="ECO:0000256" key="3">
    <source>
        <dbReference type="ARBA" id="ARBA00022989"/>
    </source>
</evidence>
<dbReference type="EMBL" id="PQIB02000011">
    <property type="protein sequence ID" value="RLM87269.1"/>
    <property type="molecule type" value="Genomic_DNA"/>
</dbReference>
<dbReference type="InterPro" id="IPR006214">
    <property type="entry name" value="Bax_inhibitor_1-related"/>
</dbReference>
<dbReference type="Pfam" id="PF01027">
    <property type="entry name" value="Bax1-I"/>
    <property type="match status" value="1"/>
</dbReference>
<feature type="transmembrane region" description="Helical" evidence="5">
    <location>
        <begin position="170"/>
        <end position="190"/>
    </location>
</feature>
<keyword evidence="4 5" id="KW-0472">Membrane</keyword>
<feature type="transmembrane region" description="Helical" evidence="5">
    <location>
        <begin position="232"/>
        <end position="254"/>
    </location>
</feature>
<keyword evidence="2 5" id="KW-0812">Transmembrane</keyword>
<feature type="compositionally biased region" description="Low complexity" evidence="6">
    <location>
        <begin position="22"/>
        <end position="32"/>
    </location>
</feature>
<dbReference type="PANTHER" id="PTHR23291">
    <property type="entry name" value="BAX INHIBITOR-RELATED"/>
    <property type="match status" value="1"/>
</dbReference>
<name>A0A3L6QUR8_PANMI</name>
<keyword evidence="3 5" id="KW-1133">Transmembrane helix</keyword>
<dbReference type="PANTHER" id="PTHR23291:SF40">
    <property type="entry name" value="OS07G0177200 PROTEIN"/>
    <property type="match status" value="1"/>
</dbReference>
<proteinExistence type="inferred from homology"/>
<comment type="similarity">
    <text evidence="5">Belongs to the BI1 family.</text>
</comment>
<dbReference type="STRING" id="4540.A0A3L6QUR8"/>